<comment type="caution">
    <text evidence="2">The sequence shown here is derived from an EMBL/GenBank/DDBJ whole genome shotgun (WGS) entry which is preliminary data.</text>
</comment>
<evidence type="ECO:0000256" key="1">
    <source>
        <dbReference type="RuleBase" id="RU003860"/>
    </source>
</evidence>
<dbReference type="EMBL" id="JBBBZM010000017">
    <property type="protein sequence ID" value="KAL0638818.1"/>
    <property type="molecule type" value="Genomic_DNA"/>
</dbReference>
<dbReference type="PANTHER" id="PTHR12735:SF27">
    <property type="entry name" value="BOLA-LIKE PROTEIN 2"/>
    <property type="match status" value="1"/>
</dbReference>
<dbReference type="InterPro" id="IPR036065">
    <property type="entry name" value="BolA-like_sf"/>
</dbReference>
<dbReference type="PANTHER" id="PTHR12735">
    <property type="entry name" value="BOLA-LIKE PROTEIN-RELATED"/>
    <property type="match status" value="1"/>
</dbReference>
<gene>
    <name evidence="2" type="ORF">Q9L58_002047</name>
</gene>
<dbReference type="Proteomes" id="UP001447188">
    <property type="component" value="Unassembled WGS sequence"/>
</dbReference>
<dbReference type="Pfam" id="PF01722">
    <property type="entry name" value="BolA"/>
    <property type="match status" value="1"/>
</dbReference>
<organism evidence="2 3">
    <name type="scientific">Discina gigas</name>
    <dbReference type="NCBI Taxonomy" id="1032678"/>
    <lineage>
        <taxon>Eukaryota</taxon>
        <taxon>Fungi</taxon>
        <taxon>Dikarya</taxon>
        <taxon>Ascomycota</taxon>
        <taxon>Pezizomycotina</taxon>
        <taxon>Pezizomycetes</taxon>
        <taxon>Pezizales</taxon>
        <taxon>Discinaceae</taxon>
        <taxon>Discina</taxon>
    </lineage>
</organism>
<reference evidence="2 3" key="1">
    <citation type="submission" date="2024-02" db="EMBL/GenBank/DDBJ databases">
        <title>Discinaceae phylogenomics.</title>
        <authorList>
            <person name="Dirks A.C."/>
            <person name="James T.Y."/>
        </authorList>
    </citation>
    <scope>NUCLEOTIDE SEQUENCE [LARGE SCALE GENOMIC DNA]</scope>
    <source>
        <strain evidence="2 3">ACD0624</strain>
    </source>
</reference>
<dbReference type="InterPro" id="IPR045115">
    <property type="entry name" value="BOL2"/>
</dbReference>
<protein>
    <recommendedName>
        <fullName evidence="4">Bola-like protein</fullName>
    </recommendedName>
</protein>
<keyword evidence="3" id="KW-1185">Reference proteome</keyword>
<proteinExistence type="inferred from homology"/>
<sequence>MATEGLSISSLEVAIVSKLKATHVELKDTSGGCGQMFEAIIVSPQFKGKTTLMRHRLANTALKEEIAQVHAWTQKCMTEEEWEKKKGQSSP</sequence>
<dbReference type="Gene3D" id="3.30.300.90">
    <property type="entry name" value="BolA-like"/>
    <property type="match status" value="1"/>
</dbReference>
<evidence type="ECO:0008006" key="4">
    <source>
        <dbReference type="Google" id="ProtNLM"/>
    </source>
</evidence>
<evidence type="ECO:0000313" key="2">
    <source>
        <dbReference type="EMBL" id="KAL0638818.1"/>
    </source>
</evidence>
<dbReference type="SUPFAM" id="SSF82657">
    <property type="entry name" value="BolA-like"/>
    <property type="match status" value="1"/>
</dbReference>
<comment type="similarity">
    <text evidence="1">Belongs to the BolA/IbaG family.</text>
</comment>
<dbReference type="InterPro" id="IPR002634">
    <property type="entry name" value="BolA"/>
</dbReference>
<dbReference type="PIRSF" id="PIRSF003113">
    <property type="entry name" value="BolA"/>
    <property type="match status" value="1"/>
</dbReference>
<evidence type="ECO:0000313" key="3">
    <source>
        <dbReference type="Proteomes" id="UP001447188"/>
    </source>
</evidence>
<name>A0ABR3GSB0_9PEZI</name>
<accession>A0ABR3GSB0</accession>